<keyword evidence="2" id="KW-0732">Signal</keyword>
<dbReference type="EMBL" id="JAQNDN010000029">
    <property type="protein sequence ID" value="MDC0676099.1"/>
    <property type="molecule type" value="Genomic_DNA"/>
</dbReference>
<evidence type="ECO:0000256" key="1">
    <source>
        <dbReference type="SAM" id="MobiDB-lite"/>
    </source>
</evidence>
<accession>A0ABT5BPK7</accession>
<gene>
    <name evidence="3" type="ORF">POL58_50675</name>
</gene>
<dbReference type="RefSeq" id="WP_272011799.1">
    <property type="nucleotide sequence ID" value="NZ_JAQNDN010000029.1"/>
</dbReference>
<keyword evidence="4" id="KW-1185">Reference proteome</keyword>
<proteinExistence type="predicted"/>
<protein>
    <recommendedName>
        <fullName evidence="5">Lipoprotein</fullName>
    </recommendedName>
</protein>
<feature type="signal peptide" evidence="2">
    <location>
        <begin position="1"/>
        <end position="21"/>
    </location>
</feature>
<evidence type="ECO:0008006" key="5">
    <source>
        <dbReference type="Google" id="ProtNLM"/>
    </source>
</evidence>
<dbReference type="Proteomes" id="UP001217838">
    <property type="component" value="Unassembled WGS sequence"/>
</dbReference>
<evidence type="ECO:0000256" key="2">
    <source>
        <dbReference type="SAM" id="SignalP"/>
    </source>
</evidence>
<feature type="chain" id="PRO_5045053658" description="Lipoprotein" evidence="2">
    <location>
        <begin position="22"/>
        <end position="221"/>
    </location>
</feature>
<evidence type="ECO:0000313" key="3">
    <source>
        <dbReference type="EMBL" id="MDC0676099.1"/>
    </source>
</evidence>
<dbReference type="PROSITE" id="PS51257">
    <property type="entry name" value="PROKAR_LIPOPROTEIN"/>
    <property type="match status" value="1"/>
</dbReference>
<sequence length="221" mass="22755">MSTMSLRSQFAVILLVSAAAACGGPGEKKADAGKTAAPAKAATPEPAKAATPEPAKAATPEPAKAAPPPAEPPKPADPSTFVPADLSAVPALAKYTVNAPAGATVTPDAPKFGETEANGAVIEKDGFKLHVWVGTIGGERTGFPIRAQQDKSKYVELKNEGEKGLLDYSFEKDGKTTLGHITAKFSTLKGSILCGNAEPVADTATLEPYKKACETLVEKKK</sequence>
<evidence type="ECO:0000313" key="4">
    <source>
        <dbReference type="Proteomes" id="UP001217838"/>
    </source>
</evidence>
<reference evidence="3 4" key="1">
    <citation type="submission" date="2022-11" db="EMBL/GenBank/DDBJ databases">
        <title>Minimal conservation of predation-associated metabolite biosynthetic gene clusters underscores biosynthetic potential of Myxococcota including descriptions for ten novel species: Archangium lansinium sp. nov., Myxococcus landrumus sp. nov., Nannocystis bai.</title>
        <authorList>
            <person name="Ahearne A."/>
            <person name="Stevens C."/>
            <person name="Dowd S."/>
        </authorList>
    </citation>
    <scope>NUCLEOTIDE SEQUENCE [LARGE SCALE GENOMIC DNA]</scope>
    <source>
        <strain evidence="3 4">NCELM</strain>
    </source>
</reference>
<feature type="compositionally biased region" description="Low complexity" evidence="1">
    <location>
        <begin position="33"/>
        <end position="64"/>
    </location>
</feature>
<comment type="caution">
    <text evidence="3">The sequence shown here is derived from an EMBL/GenBank/DDBJ whole genome shotgun (WGS) entry which is preliminary data.</text>
</comment>
<name>A0ABT5BPK7_9BACT</name>
<feature type="region of interest" description="Disordered" evidence="1">
    <location>
        <begin position="23"/>
        <end position="82"/>
    </location>
</feature>
<feature type="compositionally biased region" description="Pro residues" evidence="1">
    <location>
        <begin position="65"/>
        <end position="76"/>
    </location>
</feature>
<organism evidence="3 4">
    <name type="scientific">Nannocystis radixulma</name>
    <dbReference type="NCBI Taxonomy" id="2995305"/>
    <lineage>
        <taxon>Bacteria</taxon>
        <taxon>Pseudomonadati</taxon>
        <taxon>Myxococcota</taxon>
        <taxon>Polyangia</taxon>
        <taxon>Nannocystales</taxon>
        <taxon>Nannocystaceae</taxon>
        <taxon>Nannocystis</taxon>
    </lineage>
</organism>